<feature type="region of interest" description="Disordered" evidence="1">
    <location>
        <begin position="414"/>
        <end position="438"/>
    </location>
</feature>
<organism evidence="3 4">
    <name type="scientific">Hypsibius exemplaris</name>
    <name type="common">Freshwater tardigrade</name>
    <dbReference type="NCBI Taxonomy" id="2072580"/>
    <lineage>
        <taxon>Eukaryota</taxon>
        <taxon>Metazoa</taxon>
        <taxon>Ecdysozoa</taxon>
        <taxon>Tardigrada</taxon>
        <taxon>Eutardigrada</taxon>
        <taxon>Parachela</taxon>
        <taxon>Hypsibioidea</taxon>
        <taxon>Hypsibiidae</taxon>
        <taxon>Hypsibius</taxon>
    </lineage>
</organism>
<reference evidence="4" key="1">
    <citation type="submission" date="2017-01" db="EMBL/GenBank/DDBJ databases">
        <title>Comparative genomics of anhydrobiosis in the tardigrade Hypsibius dujardini.</title>
        <authorList>
            <person name="Yoshida Y."/>
            <person name="Koutsovoulos G."/>
            <person name="Laetsch D."/>
            <person name="Stevens L."/>
            <person name="Kumar S."/>
            <person name="Horikawa D."/>
            <person name="Ishino K."/>
            <person name="Komine S."/>
            <person name="Tomita M."/>
            <person name="Blaxter M."/>
            <person name="Arakawa K."/>
        </authorList>
    </citation>
    <scope>NUCLEOTIDE SEQUENCE [LARGE SCALE GENOMIC DNA]</scope>
    <source>
        <strain evidence="4">Z151</strain>
    </source>
</reference>
<protein>
    <submittedName>
        <fullName evidence="3">Uncharacterized protein</fullName>
    </submittedName>
</protein>
<dbReference type="AlphaFoldDB" id="A0A1W0X7N6"/>
<keyword evidence="4" id="KW-1185">Reference proteome</keyword>
<feature type="transmembrane region" description="Helical" evidence="2">
    <location>
        <begin position="348"/>
        <end position="372"/>
    </location>
</feature>
<sequence>MEPQDIEALAKDHPFHGQPYQLFGLNCQGTVFDCMSRLQRSQQLKEFNLDFPISTGIKLLMWLSALEARAGPWNVISKYFKLALPTLSFIFLAAFPASMFVNYFFLKEYLFPAFHQFVRLLWFVQIVLKNGCLTAGPPAFTPDLAGMNDSEIVQVLRCAVSRKSKMIPFVVFVFFFAAVSGGTGIRADASSVLVSLQSFTYTSELVPSSLTSWTVRPRFTVNYKWTVNETVRSAMHVIDAQKQNDVVFPADTDRELDGPIALGSAIYVTVNVMDVSCKNLASQIGDFDFEYRYLSEGSSESLVLTLKSRGSTFRSKMTISVSPQFKVVASNNVSANLSRHLPHEKKVARWQICLGSASCLAILVVLVVGMIGRAKVNALLTRQSLRRLNVQGPKEEADKGGKTTMTQTMELERNLTTVERKRKQPCPDSNDDSGIDDEDDCTFSEMTMGIVNRVLANMTVYRSTSHSMS</sequence>
<keyword evidence="2" id="KW-1133">Transmembrane helix</keyword>
<keyword evidence="2" id="KW-0472">Membrane</keyword>
<feature type="compositionally biased region" description="Acidic residues" evidence="1">
    <location>
        <begin position="429"/>
        <end position="438"/>
    </location>
</feature>
<feature type="transmembrane region" description="Helical" evidence="2">
    <location>
        <begin position="86"/>
        <end position="106"/>
    </location>
</feature>
<keyword evidence="2" id="KW-0812">Transmembrane</keyword>
<dbReference type="Proteomes" id="UP000192578">
    <property type="component" value="Unassembled WGS sequence"/>
</dbReference>
<feature type="transmembrane region" description="Helical" evidence="2">
    <location>
        <begin position="166"/>
        <end position="185"/>
    </location>
</feature>
<dbReference type="EMBL" id="MTYJ01000011">
    <property type="protein sequence ID" value="OQV23566.1"/>
    <property type="molecule type" value="Genomic_DNA"/>
</dbReference>
<evidence type="ECO:0000256" key="1">
    <source>
        <dbReference type="SAM" id="MobiDB-lite"/>
    </source>
</evidence>
<comment type="caution">
    <text evidence="3">The sequence shown here is derived from an EMBL/GenBank/DDBJ whole genome shotgun (WGS) entry which is preliminary data.</text>
</comment>
<evidence type="ECO:0000313" key="4">
    <source>
        <dbReference type="Proteomes" id="UP000192578"/>
    </source>
</evidence>
<evidence type="ECO:0000313" key="3">
    <source>
        <dbReference type="EMBL" id="OQV23566.1"/>
    </source>
</evidence>
<evidence type="ECO:0000256" key="2">
    <source>
        <dbReference type="SAM" id="Phobius"/>
    </source>
</evidence>
<proteinExistence type="predicted"/>
<name>A0A1W0X7N6_HYPEX</name>
<gene>
    <name evidence="3" type="ORF">BV898_02685</name>
</gene>
<accession>A0A1W0X7N6</accession>